<evidence type="ECO:0000256" key="1">
    <source>
        <dbReference type="ARBA" id="ARBA00022649"/>
    </source>
</evidence>
<reference evidence="2" key="1">
    <citation type="submission" date="2013-08" db="EMBL/GenBank/DDBJ databases">
        <authorList>
            <person name="Mendez C."/>
            <person name="Richter M."/>
            <person name="Ferrer M."/>
            <person name="Sanchez J."/>
        </authorList>
    </citation>
    <scope>NUCLEOTIDE SEQUENCE</scope>
</reference>
<reference evidence="2" key="2">
    <citation type="journal article" date="2014" name="ISME J.">
        <title>Microbial stratification in low pH oxic and suboxic macroscopic growths along an acid mine drainage.</title>
        <authorList>
            <person name="Mendez-Garcia C."/>
            <person name="Mesa V."/>
            <person name="Sprenger R.R."/>
            <person name="Richter M."/>
            <person name="Diez M.S."/>
            <person name="Solano J."/>
            <person name="Bargiela R."/>
            <person name="Golyshina O.V."/>
            <person name="Manteca A."/>
            <person name="Ramos J.L."/>
            <person name="Gallego J.R."/>
            <person name="Llorente I."/>
            <person name="Martins Dos Santos V.A."/>
            <person name="Jensen O.N."/>
            <person name="Pelaez A.I."/>
            <person name="Sanchez J."/>
            <person name="Ferrer M."/>
        </authorList>
    </citation>
    <scope>NUCLEOTIDE SEQUENCE</scope>
</reference>
<dbReference type="AlphaFoldDB" id="T1CUD5"/>
<keyword evidence="1" id="KW-1277">Toxin-antitoxin system</keyword>
<dbReference type="InterPro" id="IPR003847">
    <property type="entry name" value="Put_antitoxin"/>
</dbReference>
<accession>T1CUD5</accession>
<gene>
    <name evidence="2" type="ORF">B1B_03290</name>
</gene>
<organism evidence="2">
    <name type="scientific">mine drainage metagenome</name>
    <dbReference type="NCBI Taxonomy" id="410659"/>
    <lineage>
        <taxon>unclassified sequences</taxon>
        <taxon>metagenomes</taxon>
        <taxon>ecological metagenomes</taxon>
    </lineage>
</organism>
<dbReference type="EMBL" id="AUZY01002017">
    <property type="protein sequence ID" value="EQD73300.1"/>
    <property type="molecule type" value="Genomic_DNA"/>
</dbReference>
<proteinExistence type="predicted"/>
<sequence length="82" mass="9219">MSAKTIALDTEAYGLLFKAKRPGETFSEVVKRALGPRRPLTDFAGAWTKEMGREEIDLVRGTIATGRRSDRARLRRLDARGR</sequence>
<evidence type="ECO:0000313" key="2">
    <source>
        <dbReference type="EMBL" id="EQD73300.1"/>
    </source>
</evidence>
<protein>
    <recommendedName>
        <fullName evidence="3">Antitoxin</fullName>
    </recommendedName>
</protein>
<evidence type="ECO:0008006" key="3">
    <source>
        <dbReference type="Google" id="ProtNLM"/>
    </source>
</evidence>
<comment type="caution">
    <text evidence="2">The sequence shown here is derived from an EMBL/GenBank/DDBJ whole genome shotgun (WGS) entry which is preliminary data.</text>
</comment>
<name>T1CUD5_9ZZZZ</name>
<dbReference type="Pfam" id="PF02697">
    <property type="entry name" value="VAPB_antitox"/>
    <property type="match status" value="1"/>
</dbReference>